<keyword evidence="2" id="KW-1185">Reference proteome</keyword>
<sequence length="86" mass="9048">MTVVTVVPHAVLEMGEDGLIESGRVPGGIFGCHKQRVSPIGDAFSFFVSGRQLWDSTPPAPQRTASWTSVSQAVTPLNLPAPTSTA</sequence>
<name>A0ABQ2S9B4_9DEIO</name>
<dbReference type="EMBL" id="BMQN01000018">
    <property type="protein sequence ID" value="GGS07207.1"/>
    <property type="molecule type" value="Genomic_DNA"/>
</dbReference>
<dbReference type="Proteomes" id="UP000644548">
    <property type="component" value="Unassembled WGS sequence"/>
</dbReference>
<organism evidence="1 2">
    <name type="scientific">Deinococcus sedimenti</name>
    <dbReference type="NCBI Taxonomy" id="1867090"/>
    <lineage>
        <taxon>Bacteria</taxon>
        <taxon>Thermotogati</taxon>
        <taxon>Deinococcota</taxon>
        <taxon>Deinococci</taxon>
        <taxon>Deinococcales</taxon>
        <taxon>Deinococcaceae</taxon>
        <taxon>Deinococcus</taxon>
    </lineage>
</organism>
<protein>
    <submittedName>
        <fullName evidence="1">Uncharacterized protein</fullName>
    </submittedName>
</protein>
<gene>
    <name evidence="1" type="ORF">GCM10008960_37080</name>
</gene>
<proteinExistence type="predicted"/>
<accession>A0ABQ2S9B4</accession>
<evidence type="ECO:0000313" key="2">
    <source>
        <dbReference type="Proteomes" id="UP000644548"/>
    </source>
</evidence>
<reference evidence="2" key="1">
    <citation type="journal article" date="2019" name="Int. J. Syst. Evol. Microbiol.">
        <title>The Global Catalogue of Microorganisms (GCM) 10K type strain sequencing project: providing services to taxonomists for standard genome sequencing and annotation.</title>
        <authorList>
            <consortium name="The Broad Institute Genomics Platform"/>
            <consortium name="The Broad Institute Genome Sequencing Center for Infectious Disease"/>
            <person name="Wu L."/>
            <person name="Ma J."/>
        </authorList>
    </citation>
    <scope>NUCLEOTIDE SEQUENCE [LARGE SCALE GENOMIC DNA]</scope>
    <source>
        <strain evidence="2">JCM 31405</strain>
    </source>
</reference>
<comment type="caution">
    <text evidence="1">The sequence shown here is derived from an EMBL/GenBank/DDBJ whole genome shotgun (WGS) entry which is preliminary data.</text>
</comment>
<evidence type="ECO:0000313" key="1">
    <source>
        <dbReference type="EMBL" id="GGS07207.1"/>
    </source>
</evidence>